<dbReference type="Proteomes" id="UP001229244">
    <property type="component" value="Unassembled WGS sequence"/>
</dbReference>
<evidence type="ECO:0000313" key="4">
    <source>
        <dbReference type="Proteomes" id="UP001229244"/>
    </source>
</evidence>
<sequence length="201" mass="21683">MTKPKFIDFAAVKRAVSIEQVMEYAGLSMKKVGAGEYRGECPVHGGGKRALVVSLDVEDKKGDPGCFYCHAAGEGGDRIGLLAHVRKSGQYAAVKELAERFAPELFDGERETVPAPVPEEKEETRSGERGFKPLPYLQHEHDAVQALGFPPETAKALGIGFAPRGVHRGRIAIPLRTEAGLAGYVSIPAEGSVQLPPKWHL</sequence>
<dbReference type="GO" id="GO:0008270">
    <property type="term" value="F:zinc ion binding"/>
    <property type="evidence" value="ECO:0007669"/>
    <property type="project" value="InterPro"/>
</dbReference>
<protein>
    <submittedName>
        <fullName evidence="3">DNA primase</fullName>
    </submittedName>
</protein>
<dbReference type="InterPro" id="IPR002694">
    <property type="entry name" value="Znf_CHC2"/>
</dbReference>
<dbReference type="RefSeq" id="WP_306886238.1">
    <property type="nucleotide sequence ID" value="NZ_JAUSUL010000002.1"/>
</dbReference>
<keyword evidence="4" id="KW-1185">Reference proteome</keyword>
<dbReference type="GO" id="GO:0003899">
    <property type="term" value="F:DNA-directed RNA polymerase activity"/>
    <property type="evidence" value="ECO:0007669"/>
    <property type="project" value="InterPro"/>
</dbReference>
<dbReference type="Gene3D" id="3.90.580.10">
    <property type="entry name" value="Zinc finger, CHC2-type domain"/>
    <property type="match status" value="1"/>
</dbReference>
<evidence type="ECO:0000313" key="3">
    <source>
        <dbReference type="EMBL" id="MDQ0316417.1"/>
    </source>
</evidence>
<dbReference type="GO" id="GO:0003677">
    <property type="term" value="F:DNA binding"/>
    <property type="evidence" value="ECO:0007669"/>
    <property type="project" value="InterPro"/>
</dbReference>
<accession>A0AAE3VQR8</accession>
<dbReference type="AlphaFoldDB" id="A0AAE3VQR8"/>
<organism evidence="3 4">
    <name type="scientific">Amorphus orientalis</name>
    <dbReference type="NCBI Taxonomy" id="649198"/>
    <lineage>
        <taxon>Bacteria</taxon>
        <taxon>Pseudomonadati</taxon>
        <taxon>Pseudomonadota</taxon>
        <taxon>Alphaproteobacteria</taxon>
        <taxon>Hyphomicrobiales</taxon>
        <taxon>Amorphaceae</taxon>
        <taxon>Amorphus</taxon>
    </lineage>
</organism>
<dbReference type="SUPFAM" id="SSF57783">
    <property type="entry name" value="Zinc beta-ribbon"/>
    <property type="match status" value="1"/>
</dbReference>
<feature type="domain" description="Zinc finger CHC2-type" evidence="2">
    <location>
        <begin position="10"/>
        <end position="102"/>
    </location>
</feature>
<dbReference type="Pfam" id="PF01807">
    <property type="entry name" value="Zn_ribbon_DnaG"/>
    <property type="match status" value="1"/>
</dbReference>
<dbReference type="EMBL" id="JAUSUL010000002">
    <property type="protein sequence ID" value="MDQ0316417.1"/>
    <property type="molecule type" value="Genomic_DNA"/>
</dbReference>
<dbReference type="GO" id="GO:0006260">
    <property type="term" value="P:DNA replication"/>
    <property type="evidence" value="ECO:0007669"/>
    <property type="project" value="InterPro"/>
</dbReference>
<feature type="region of interest" description="Disordered" evidence="1">
    <location>
        <begin position="109"/>
        <end position="130"/>
    </location>
</feature>
<gene>
    <name evidence="3" type="ORF">J2S73_002874</name>
</gene>
<reference evidence="3" key="1">
    <citation type="submission" date="2023-07" db="EMBL/GenBank/DDBJ databases">
        <title>Genomic Encyclopedia of Type Strains, Phase IV (KMG-IV): sequencing the most valuable type-strain genomes for metagenomic binning, comparative biology and taxonomic classification.</title>
        <authorList>
            <person name="Goeker M."/>
        </authorList>
    </citation>
    <scope>NUCLEOTIDE SEQUENCE</scope>
    <source>
        <strain evidence="3">DSM 21202</strain>
    </source>
</reference>
<name>A0AAE3VQR8_9HYPH</name>
<dbReference type="InterPro" id="IPR036977">
    <property type="entry name" value="DNA_primase_Znf_CHC2"/>
</dbReference>
<proteinExistence type="predicted"/>
<comment type="caution">
    <text evidence="3">The sequence shown here is derived from an EMBL/GenBank/DDBJ whole genome shotgun (WGS) entry which is preliminary data.</text>
</comment>
<evidence type="ECO:0000256" key="1">
    <source>
        <dbReference type="SAM" id="MobiDB-lite"/>
    </source>
</evidence>
<evidence type="ECO:0000259" key="2">
    <source>
        <dbReference type="Pfam" id="PF01807"/>
    </source>
</evidence>